<keyword evidence="1" id="KW-0812">Transmembrane</keyword>
<reference evidence="4" key="1">
    <citation type="submission" date="2013-09" db="EMBL/GenBank/DDBJ databases">
        <title>The Genome Sequence of Anopheles maculatus species B.</title>
        <authorList>
            <consortium name="The Broad Institute Genomics Platform"/>
            <person name="Neafsey D.E."/>
            <person name="Besansky N."/>
            <person name="Howell P."/>
            <person name="Walton C."/>
            <person name="Young S.K."/>
            <person name="Zeng Q."/>
            <person name="Gargeya S."/>
            <person name="Fitzgerald M."/>
            <person name="Haas B."/>
            <person name="Abouelleil A."/>
            <person name="Allen A.W."/>
            <person name="Alvarado L."/>
            <person name="Arachchi H.M."/>
            <person name="Berlin A.M."/>
            <person name="Chapman S.B."/>
            <person name="Gainer-Dewar J."/>
            <person name="Goldberg J."/>
            <person name="Griggs A."/>
            <person name="Gujja S."/>
            <person name="Hansen M."/>
            <person name="Howarth C."/>
            <person name="Imamovic A."/>
            <person name="Ireland A."/>
            <person name="Larimer J."/>
            <person name="McCowan C."/>
            <person name="Murphy C."/>
            <person name="Pearson M."/>
            <person name="Poon T.W."/>
            <person name="Priest M."/>
            <person name="Roberts A."/>
            <person name="Saif S."/>
            <person name="Shea T."/>
            <person name="Sisk P."/>
            <person name="Sykes S."/>
            <person name="Wortman J."/>
            <person name="Nusbaum C."/>
            <person name="Birren B."/>
        </authorList>
    </citation>
    <scope>NUCLEOTIDE SEQUENCE [LARGE SCALE GENOMIC DNA]</scope>
    <source>
        <strain evidence="4">maculatus3</strain>
    </source>
</reference>
<keyword evidence="1" id="KW-1133">Transmembrane helix</keyword>
<feature type="domain" description="DUF4781" evidence="2">
    <location>
        <begin position="118"/>
        <end position="209"/>
    </location>
</feature>
<dbReference type="PANTHER" id="PTHR21115">
    <property type="entry name" value="GH06117P-RELATED"/>
    <property type="match status" value="1"/>
</dbReference>
<protein>
    <recommendedName>
        <fullName evidence="2">DUF4781 domain-containing protein</fullName>
    </recommendedName>
</protein>
<feature type="transmembrane region" description="Helical" evidence="1">
    <location>
        <begin position="236"/>
        <end position="258"/>
    </location>
</feature>
<keyword evidence="4" id="KW-1185">Reference proteome</keyword>
<keyword evidence="1" id="KW-0472">Membrane</keyword>
<dbReference type="InterPro" id="IPR031962">
    <property type="entry name" value="DUF4781"/>
</dbReference>
<sequence length="318" mass="35058">MAQEHIARIMHDSLHRGVQRDDADLLQFDQREEFFIAKNKTYAMNLVAYAFGHLTPTLTTSLDDWEHSDQLVADKKLRQSLSTLVSRMPTLEFQLIPLVLLQNDRLNACFLLRVRKVSNAPDCVYLDQTNRKYDQFGQFLTANKLPPCTLWYPADGLLRYTSTSPPSLVVQCVKLTRTSNVWQELTAAGGAVASLFAFTTVGAAMAIPLTFIGSVYSLTNLVDSCKHDPASGVARSAFALTLNLTTFASVGLTAACRVEKLRRLVPLNRLRQLERAEQFLAATGSTVATGGVIMSVLGTVGGWQSLSNAEWMEVAALL</sequence>
<evidence type="ECO:0000259" key="2">
    <source>
        <dbReference type="Pfam" id="PF16013"/>
    </source>
</evidence>
<name>A0A182SSP1_9DIPT</name>
<dbReference type="AlphaFoldDB" id="A0A182SSP1"/>
<evidence type="ECO:0000313" key="4">
    <source>
        <dbReference type="Proteomes" id="UP000075901"/>
    </source>
</evidence>
<dbReference type="Proteomes" id="UP000075901">
    <property type="component" value="Unassembled WGS sequence"/>
</dbReference>
<evidence type="ECO:0000256" key="1">
    <source>
        <dbReference type="SAM" id="Phobius"/>
    </source>
</evidence>
<dbReference type="Pfam" id="PF16013">
    <property type="entry name" value="DUF4781"/>
    <property type="match status" value="1"/>
</dbReference>
<organism evidence="3 4">
    <name type="scientific">Anopheles maculatus</name>
    <dbReference type="NCBI Taxonomy" id="74869"/>
    <lineage>
        <taxon>Eukaryota</taxon>
        <taxon>Metazoa</taxon>
        <taxon>Ecdysozoa</taxon>
        <taxon>Arthropoda</taxon>
        <taxon>Hexapoda</taxon>
        <taxon>Insecta</taxon>
        <taxon>Pterygota</taxon>
        <taxon>Neoptera</taxon>
        <taxon>Endopterygota</taxon>
        <taxon>Diptera</taxon>
        <taxon>Nematocera</taxon>
        <taxon>Culicoidea</taxon>
        <taxon>Culicidae</taxon>
        <taxon>Anophelinae</taxon>
        <taxon>Anopheles</taxon>
        <taxon>Anopheles maculatus group</taxon>
    </lineage>
</organism>
<feature type="transmembrane region" description="Helical" evidence="1">
    <location>
        <begin position="279"/>
        <end position="303"/>
    </location>
</feature>
<reference evidence="3" key="2">
    <citation type="submission" date="2020-05" db="UniProtKB">
        <authorList>
            <consortium name="EnsemblMetazoa"/>
        </authorList>
    </citation>
    <scope>IDENTIFICATION</scope>
    <source>
        <strain evidence="3">maculatus3</strain>
    </source>
</reference>
<proteinExistence type="predicted"/>
<dbReference type="VEuPathDB" id="VectorBase:AMAM012635"/>
<feature type="transmembrane region" description="Helical" evidence="1">
    <location>
        <begin position="195"/>
        <end position="216"/>
    </location>
</feature>
<dbReference type="PANTHER" id="PTHR21115:SF0">
    <property type="entry name" value="GH06117P-RELATED"/>
    <property type="match status" value="1"/>
</dbReference>
<accession>A0A182SSP1</accession>
<evidence type="ECO:0000313" key="3">
    <source>
        <dbReference type="EnsemblMetazoa" id="AMAM012635-PA"/>
    </source>
</evidence>
<dbReference type="EnsemblMetazoa" id="AMAM012635-RA">
    <property type="protein sequence ID" value="AMAM012635-PA"/>
    <property type="gene ID" value="AMAM012635"/>
</dbReference>